<evidence type="ECO:0000313" key="16">
    <source>
        <dbReference type="Proteomes" id="UP000304880"/>
    </source>
</evidence>
<evidence type="ECO:0000313" key="15">
    <source>
        <dbReference type="EMBL" id="TNH40091.1"/>
    </source>
</evidence>
<evidence type="ECO:0000256" key="8">
    <source>
        <dbReference type="ARBA" id="ARBA00022982"/>
    </source>
</evidence>
<keyword evidence="8" id="KW-0249">Electron transport</keyword>
<dbReference type="InterPro" id="IPR016174">
    <property type="entry name" value="Di-haem_cyt_TM"/>
</dbReference>
<accession>A0A5C4R8T4</accession>
<comment type="subcellular location">
    <subcellularLocation>
        <location evidence="2">Cell membrane</location>
        <topology evidence="2">Multi-pass membrane protein</topology>
    </subcellularLocation>
</comment>
<evidence type="ECO:0000256" key="5">
    <source>
        <dbReference type="ARBA" id="ARBA00022617"/>
    </source>
</evidence>
<evidence type="ECO:0000256" key="2">
    <source>
        <dbReference type="ARBA" id="ARBA00004651"/>
    </source>
</evidence>
<dbReference type="Gene3D" id="1.20.950.20">
    <property type="entry name" value="Transmembrane di-heme cytochromes, Chain C"/>
    <property type="match status" value="1"/>
</dbReference>
<dbReference type="EMBL" id="VDDC01000010">
    <property type="protein sequence ID" value="TNH40091.1"/>
    <property type="molecule type" value="Genomic_DNA"/>
</dbReference>
<evidence type="ECO:0000256" key="6">
    <source>
        <dbReference type="ARBA" id="ARBA00022692"/>
    </source>
</evidence>
<dbReference type="AlphaFoldDB" id="A0A5C4R8T4"/>
<dbReference type="PANTHER" id="PTHR30529:SF1">
    <property type="entry name" value="CYTOCHROME B561 HOMOLOG 2"/>
    <property type="match status" value="1"/>
</dbReference>
<dbReference type="RefSeq" id="WP_045998990.1">
    <property type="nucleotide sequence ID" value="NZ_VDDC01000010.1"/>
</dbReference>
<feature type="transmembrane region" description="Helical" evidence="13">
    <location>
        <begin position="14"/>
        <end position="34"/>
    </location>
</feature>
<evidence type="ECO:0000256" key="13">
    <source>
        <dbReference type="SAM" id="Phobius"/>
    </source>
</evidence>
<evidence type="ECO:0000256" key="1">
    <source>
        <dbReference type="ARBA" id="ARBA00001970"/>
    </source>
</evidence>
<dbReference type="Proteomes" id="UP000304880">
    <property type="component" value="Unassembled WGS sequence"/>
</dbReference>
<dbReference type="InterPro" id="IPR052168">
    <property type="entry name" value="Cytochrome_b561_oxidase"/>
</dbReference>
<evidence type="ECO:0000259" key="14">
    <source>
        <dbReference type="Pfam" id="PF01292"/>
    </source>
</evidence>
<sequence length="182" mass="19822">MDHRPAGYGTTARMLHWLVAALILAMIPVGLLMVQDGLDRGLGDALYLFHKNVGSLLIVIIALRLVWRLTHPPAPLPATMPDWQRRVAGLSHLALYGLMVVMPLSGYIRVRAGGFPIEGLDALGLPTLVPRSKPLADAASSLHELAAWALMAVLALHVGAALHHALIRRDGVWARMWPPRAR</sequence>
<feature type="domain" description="Cytochrome b561 bacterial/Ni-hydrogenase" evidence="14">
    <location>
        <begin position="8"/>
        <end position="178"/>
    </location>
</feature>
<keyword evidence="11 13" id="KW-0472">Membrane</keyword>
<name>A0A5C4R8T4_9RHOB</name>
<gene>
    <name evidence="15" type="ORF">FHD67_05790</name>
</gene>
<feature type="transmembrane region" description="Helical" evidence="13">
    <location>
        <begin position="46"/>
        <end position="67"/>
    </location>
</feature>
<dbReference type="PANTHER" id="PTHR30529">
    <property type="entry name" value="CYTOCHROME B561"/>
    <property type="match status" value="1"/>
</dbReference>
<dbReference type="GO" id="GO:0020037">
    <property type="term" value="F:heme binding"/>
    <property type="evidence" value="ECO:0007669"/>
    <property type="project" value="TreeGrafter"/>
</dbReference>
<organism evidence="15 16">
    <name type="scientific">Paracoccus haeundaensis</name>
    <dbReference type="NCBI Taxonomy" id="225362"/>
    <lineage>
        <taxon>Bacteria</taxon>
        <taxon>Pseudomonadati</taxon>
        <taxon>Pseudomonadota</taxon>
        <taxon>Alphaproteobacteria</taxon>
        <taxon>Rhodobacterales</taxon>
        <taxon>Paracoccaceae</taxon>
        <taxon>Paracoccus</taxon>
    </lineage>
</organism>
<dbReference type="GO" id="GO:0022904">
    <property type="term" value="P:respiratory electron transport chain"/>
    <property type="evidence" value="ECO:0007669"/>
    <property type="project" value="InterPro"/>
</dbReference>
<keyword evidence="4" id="KW-1003">Cell membrane</keyword>
<keyword evidence="6 13" id="KW-0812">Transmembrane</keyword>
<dbReference type="InterPro" id="IPR011577">
    <property type="entry name" value="Cyt_b561_bac/Ni-Hgenase"/>
</dbReference>
<evidence type="ECO:0000256" key="3">
    <source>
        <dbReference type="ARBA" id="ARBA00022448"/>
    </source>
</evidence>
<keyword evidence="16" id="KW-1185">Reference proteome</keyword>
<feature type="transmembrane region" description="Helical" evidence="13">
    <location>
        <begin position="87"/>
        <end position="108"/>
    </location>
</feature>
<keyword evidence="9 13" id="KW-1133">Transmembrane helix</keyword>
<keyword evidence="10" id="KW-0408">Iron</keyword>
<dbReference type="GO" id="GO:0005886">
    <property type="term" value="C:plasma membrane"/>
    <property type="evidence" value="ECO:0007669"/>
    <property type="project" value="UniProtKB-SubCell"/>
</dbReference>
<dbReference type="Pfam" id="PF01292">
    <property type="entry name" value="Ni_hydr_CYTB"/>
    <property type="match status" value="1"/>
</dbReference>
<comment type="caution">
    <text evidence="15">The sequence shown here is derived from an EMBL/GenBank/DDBJ whole genome shotgun (WGS) entry which is preliminary data.</text>
</comment>
<comment type="cofactor">
    <cofactor evidence="1">
        <name>heme b</name>
        <dbReference type="ChEBI" id="CHEBI:60344"/>
    </cofactor>
</comment>
<proteinExistence type="inferred from homology"/>
<evidence type="ECO:0000256" key="7">
    <source>
        <dbReference type="ARBA" id="ARBA00022723"/>
    </source>
</evidence>
<evidence type="ECO:0000256" key="12">
    <source>
        <dbReference type="ARBA" id="ARBA00037975"/>
    </source>
</evidence>
<reference evidence="15 16" key="1">
    <citation type="submission" date="2019-06" db="EMBL/GenBank/DDBJ databases">
        <authorList>
            <person name="Li J."/>
        </authorList>
    </citation>
    <scope>NUCLEOTIDE SEQUENCE [LARGE SCALE GENOMIC DNA]</scope>
    <source>
        <strain evidence="15 16">CGMCC 1.8012</strain>
    </source>
</reference>
<comment type="similarity">
    <text evidence="12">Belongs to the cytochrome b561 family.</text>
</comment>
<evidence type="ECO:0000256" key="4">
    <source>
        <dbReference type="ARBA" id="ARBA00022475"/>
    </source>
</evidence>
<feature type="transmembrane region" description="Helical" evidence="13">
    <location>
        <begin position="145"/>
        <end position="167"/>
    </location>
</feature>
<dbReference type="GO" id="GO:0046872">
    <property type="term" value="F:metal ion binding"/>
    <property type="evidence" value="ECO:0007669"/>
    <property type="project" value="UniProtKB-KW"/>
</dbReference>
<protein>
    <submittedName>
        <fullName evidence="15">Cytochrome b</fullName>
    </submittedName>
</protein>
<dbReference type="GO" id="GO:0009055">
    <property type="term" value="F:electron transfer activity"/>
    <property type="evidence" value="ECO:0007669"/>
    <property type="project" value="InterPro"/>
</dbReference>
<dbReference type="SUPFAM" id="SSF81342">
    <property type="entry name" value="Transmembrane di-heme cytochromes"/>
    <property type="match status" value="1"/>
</dbReference>
<keyword evidence="7" id="KW-0479">Metal-binding</keyword>
<evidence type="ECO:0000256" key="9">
    <source>
        <dbReference type="ARBA" id="ARBA00022989"/>
    </source>
</evidence>
<evidence type="ECO:0000256" key="10">
    <source>
        <dbReference type="ARBA" id="ARBA00023004"/>
    </source>
</evidence>
<keyword evidence="5" id="KW-0349">Heme</keyword>
<evidence type="ECO:0000256" key="11">
    <source>
        <dbReference type="ARBA" id="ARBA00023136"/>
    </source>
</evidence>
<keyword evidence="3" id="KW-0813">Transport</keyword>